<dbReference type="PANTHER" id="PTHR34560">
    <property type="entry name" value="POLYKETIDE CYCLASE/DEHYDRASE/LIPID TRANSPORT SUPERFAMILY PROTEIN"/>
    <property type="match status" value="1"/>
</dbReference>
<dbReference type="Gene3D" id="3.30.530.20">
    <property type="match status" value="1"/>
</dbReference>
<dbReference type="AlphaFoldDB" id="A0ABD3QBF7"/>
<feature type="compositionally biased region" description="Polar residues" evidence="2">
    <location>
        <begin position="211"/>
        <end position="228"/>
    </location>
</feature>
<dbReference type="InterPro" id="IPR023393">
    <property type="entry name" value="START-like_dom_sf"/>
</dbReference>
<protein>
    <submittedName>
        <fullName evidence="4">Uncharacterized protein</fullName>
    </submittedName>
</protein>
<evidence type="ECO:0000256" key="2">
    <source>
        <dbReference type="SAM" id="MobiDB-lite"/>
    </source>
</evidence>
<feature type="transmembrane region" description="Helical" evidence="3">
    <location>
        <begin position="851"/>
        <end position="870"/>
    </location>
</feature>
<proteinExistence type="predicted"/>
<feature type="transmembrane region" description="Helical" evidence="3">
    <location>
        <begin position="688"/>
        <end position="710"/>
    </location>
</feature>
<keyword evidence="3" id="KW-0472">Membrane</keyword>
<organism evidence="4 5">
    <name type="scientific">Cyclotella cryptica</name>
    <dbReference type="NCBI Taxonomy" id="29204"/>
    <lineage>
        <taxon>Eukaryota</taxon>
        <taxon>Sar</taxon>
        <taxon>Stramenopiles</taxon>
        <taxon>Ochrophyta</taxon>
        <taxon>Bacillariophyta</taxon>
        <taxon>Coscinodiscophyceae</taxon>
        <taxon>Thalassiosirophycidae</taxon>
        <taxon>Stephanodiscales</taxon>
        <taxon>Stephanodiscaceae</taxon>
        <taxon>Cyclotella</taxon>
    </lineage>
</organism>
<dbReference type="EMBL" id="JABMIG020000070">
    <property type="protein sequence ID" value="KAL3795525.1"/>
    <property type="molecule type" value="Genomic_DNA"/>
</dbReference>
<dbReference type="Proteomes" id="UP001516023">
    <property type="component" value="Unassembled WGS sequence"/>
</dbReference>
<evidence type="ECO:0000256" key="1">
    <source>
        <dbReference type="SAM" id="Coils"/>
    </source>
</evidence>
<sequence length="935" mass="105079">MLNIAPVSIVAVGWHRMSKKAASLQNVHLLQFQLLFKSHKIQKRATMFHTAKQNLDTPTSWTLSQTLFGITTHYRRESDNTLSVKIEGELHGIPLFEQMVVLRECDLYHTWAPFCNESRKLAQLDKLDVVAWYSVGSPLLGMVRDACYRAVGCDCMREDGSVLLVAVGLGDEDTNTKDYSGGVSDTENDQNQQLTQHQQDNDDPSSEQKRQNYQNRRSVTFQESESSSPVLNTSATSFLARDAILSTIALPPVPNGLGHGRMTIRNFSASIEILSASSARTKMVVNIDPNLHFLPQSLIDFCMKRMCGVMLARLQVAATKVVKDPIKNPHSRRMREDVRFYRDWLLPKFRTYCDELGWDMPPVKAFEVSEEDLKAEQIFEGWRSADMLDCQDNTQDLTLSPIQQYQHVDNATTLGAGECTHRRCQSESSLDSKSRLRNWGLLKQFLPESFLKHQSSGLDRDDCTPLRSSQSATSTTPEGRRMRDRRRLFFYDNEHRRPQTKEEEATSDRELAALRLKPEPFSESKALRLKELKDAKARAEERLKRSEHRGSLAGCDVSSVRSDFPTTPRGPASISSVAELEAFGAWNRDATIFIVSLMLNVALVPLQSYALTTSTLPPRVNLSNSAWVDVITRILLSLLMIALHATSLWATMNTFLVIAFDTIDFGQKHLAKNLGHGKRLYVTAVKKYSKIVSVAVAAISLCLGFVAAFLQNAVVTMCTKFNTERSLPSLNHSWGTLVHFFPSKYAWVFHRASYWISLVQNSCMMAISFLDIVADRIHLPAVLHCASRIASWIMTKVSSIIPSLLKRSGSSMLCFLIKTLPNALVSHLNVCEINFVTTSWRYQSVKISSFITSRLGMFLLALLFMSYILLPKPERKLCQTEVVKDANALINAQLIGEVKDDDSLSDVSARTGVSRGKHNFLTLSSGSVPMEVIEE</sequence>
<gene>
    <name evidence="4" type="ORF">HJC23_009238</name>
</gene>
<feature type="transmembrane region" description="Helical" evidence="3">
    <location>
        <begin position="590"/>
        <end position="610"/>
    </location>
</feature>
<feature type="compositionally biased region" description="Polar residues" evidence="2">
    <location>
        <begin position="466"/>
        <end position="477"/>
    </location>
</feature>
<feature type="region of interest" description="Disordered" evidence="2">
    <location>
        <begin position="175"/>
        <end position="228"/>
    </location>
</feature>
<dbReference type="PANTHER" id="PTHR34560:SF1">
    <property type="entry name" value="START DOMAIN-CONTAINING PROTEIN"/>
    <property type="match status" value="1"/>
</dbReference>
<evidence type="ECO:0000313" key="4">
    <source>
        <dbReference type="EMBL" id="KAL3795525.1"/>
    </source>
</evidence>
<evidence type="ECO:0000313" key="5">
    <source>
        <dbReference type="Proteomes" id="UP001516023"/>
    </source>
</evidence>
<keyword evidence="3" id="KW-1133">Transmembrane helix</keyword>
<keyword evidence="3" id="KW-0812">Transmembrane</keyword>
<feature type="compositionally biased region" description="Basic and acidic residues" evidence="2">
    <location>
        <begin position="487"/>
        <end position="508"/>
    </location>
</feature>
<feature type="region of interest" description="Disordered" evidence="2">
    <location>
        <begin position="456"/>
        <end position="508"/>
    </location>
</feature>
<reference evidence="4 5" key="1">
    <citation type="journal article" date="2020" name="G3 (Bethesda)">
        <title>Improved Reference Genome for Cyclotella cryptica CCMP332, a Model for Cell Wall Morphogenesis, Salinity Adaptation, and Lipid Production in Diatoms (Bacillariophyta).</title>
        <authorList>
            <person name="Roberts W.R."/>
            <person name="Downey K.M."/>
            <person name="Ruck E.C."/>
            <person name="Traller J.C."/>
            <person name="Alverson A.J."/>
        </authorList>
    </citation>
    <scope>NUCLEOTIDE SEQUENCE [LARGE SCALE GENOMIC DNA]</scope>
    <source>
        <strain evidence="4 5">CCMP332</strain>
    </source>
</reference>
<keyword evidence="1" id="KW-0175">Coiled coil</keyword>
<keyword evidence="5" id="KW-1185">Reference proteome</keyword>
<name>A0ABD3QBF7_9STRA</name>
<accession>A0ABD3QBF7</accession>
<comment type="caution">
    <text evidence="4">The sequence shown here is derived from an EMBL/GenBank/DDBJ whole genome shotgun (WGS) entry which is preliminary data.</text>
</comment>
<feature type="compositionally biased region" description="Low complexity" evidence="2">
    <location>
        <begin position="189"/>
        <end position="198"/>
    </location>
</feature>
<evidence type="ECO:0000256" key="3">
    <source>
        <dbReference type="SAM" id="Phobius"/>
    </source>
</evidence>
<feature type="coiled-coil region" evidence="1">
    <location>
        <begin position="522"/>
        <end position="549"/>
    </location>
</feature>
<dbReference type="SUPFAM" id="SSF55961">
    <property type="entry name" value="Bet v1-like"/>
    <property type="match status" value="1"/>
</dbReference>
<feature type="transmembrane region" description="Helical" evidence="3">
    <location>
        <begin position="630"/>
        <end position="650"/>
    </location>
</feature>